<keyword evidence="5" id="KW-1185">Reference proteome</keyword>
<dbReference type="InterPro" id="IPR036249">
    <property type="entry name" value="Thioredoxin-like_sf"/>
</dbReference>
<dbReference type="InterPro" id="IPR040079">
    <property type="entry name" value="Glutathione_S-Trfase"/>
</dbReference>
<dbReference type="FunFam" id="1.20.1050.10:FF:000017">
    <property type="entry name" value="Maleylacetoacetate isomerase"/>
    <property type="match status" value="1"/>
</dbReference>
<name>A0A5E4RIZ9_9BURK</name>
<dbReference type="EMBL" id="CABPSE010000001">
    <property type="protein sequence ID" value="VVD62863.1"/>
    <property type="molecule type" value="Genomic_DNA"/>
</dbReference>
<dbReference type="RefSeq" id="WP_150583283.1">
    <property type="nucleotide sequence ID" value="NZ_CABPSE010000001.1"/>
</dbReference>
<sequence length="213" mass="23284">MQLYSFFNSSTSYRVRIALALKGLAFDTIPVNIRAGEHRAGAYVDEVNPSATVPAIVDGGVALGQSIAIIDYLDAKYPEPRLVPQDMEARARVLELSMLISCDIHPVNNLRVLKYLQGTLGLNAEQKDAWYRHWIDEGMAGVERLLAKHGHGSWCFGDAPTLADICLVPQIANAQRMGCDMSAYPRAMAVFALAKAHPAFLAAAPNRQPDYTA</sequence>
<feature type="domain" description="GST N-terminal" evidence="2">
    <location>
        <begin position="1"/>
        <end position="81"/>
    </location>
</feature>
<dbReference type="InterPro" id="IPR005955">
    <property type="entry name" value="GST_Zeta"/>
</dbReference>
<dbReference type="Proteomes" id="UP000383971">
    <property type="component" value="Unassembled WGS sequence"/>
</dbReference>
<evidence type="ECO:0000313" key="5">
    <source>
        <dbReference type="Proteomes" id="UP000383971"/>
    </source>
</evidence>
<dbReference type="SFLD" id="SFLDS00019">
    <property type="entry name" value="Glutathione_Transferase_(cytos"/>
    <property type="match status" value="1"/>
</dbReference>
<dbReference type="Pfam" id="PF13409">
    <property type="entry name" value="GST_N_2"/>
    <property type="match status" value="1"/>
</dbReference>
<dbReference type="InterPro" id="IPR034330">
    <property type="entry name" value="GST_Zeta_C"/>
</dbReference>
<dbReference type="NCBIfam" id="TIGR01262">
    <property type="entry name" value="maiA"/>
    <property type="match status" value="1"/>
</dbReference>
<dbReference type="GO" id="GO:0006749">
    <property type="term" value="P:glutathione metabolic process"/>
    <property type="evidence" value="ECO:0007669"/>
    <property type="project" value="TreeGrafter"/>
</dbReference>
<dbReference type="CDD" id="cd03191">
    <property type="entry name" value="GST_C_Zeta"/>
    <property type="match status" value="1"/>
</dbReference>
<dbReference type="PANTHER" id="PTHR42673">
    <property type="entry name" value="MALEYLACETOACETATE ISOMERASE"/>
    <property type="match status" value="1"/>
</dbReference>
<dbReference type="GO" id="GO:0004364">
    <property type="term" value="F:glutathione transferase activity"/>
    <property type="evidence" value="ECO:0007669"/>
    <property type="project" value="TreeGrafter"/>
</dbReference>
<protein>
    <submittedName>
        <fullName evidence="4">Maleylacetoacetate isomerase</fullName>
    </submittedName>
</protein>
<dbReference type="GO" id="GO:0005737">
    <property type="term" value="C:cytoplasm"/>
    <property type="evidence" value="ECO:0007669"/>
    <property type="project" value="InterPro"/>
</dbReference>
<reference evidence="4 5" key="1">
    <citation type="submission" date="2019-08" db="EMBL/GenBank/DDBJ databases">
        <authorList>
            <person name="Peeters C."/>
        </authorList>
    </citation>
    <scope>NUCLEOTIDE SEQUENCE [LARGE SCALE GENOMIC DNA]</scope>
    <source>
        <strain evidence="4 5">LMG 31111</strain>
    </source>
</reference>
<dbReference type="CDD" id="cd03042">
    <property type="entry name" value="GST_N_Zeta"/>
    <property type="match status" value="1"/>
</dbReference>
<dbReference type="PROSITE" id="PS50405">
    <property type="entry name" value="GST_CTER"/>
    <property type="match status" value="1"/>
</dbReference>
<dbReference type="SUPFAM" id="SSF47616">
    <property type="entry name" value="GST C-terminal domain-like"/>
    <property type="match status" value="1"/>
</dbReference>
<evidence type="ECO:0000313" key="4">
    <source>
        <dbReference type="EMBL" id="VVD62863.1"/>
    </source>
</evidence>
<comment type="similarity">
    <text evidence="1">Belongs to the GST superfamily. Zeta family.</text>
</comment>
<evidence type="ECO:0000259" key="2">
    <source>
        <dbReference type="PROSITE" id="PS50404"/>
    </source>
</evidence>
<accession>A0A5E4RIZ9</accession>
<evidence type="ECO:0000256" key="1">
    <source>
        <dbReference type="ARBA" id="ARBA00010007"/>
    </source>
</evidence>
<dbReference type="PANTHER" id="PTHR42673:SF4">
    <property type="entry name" value="MALEYLACETOACETATE ISOMERASE"/>
    <property type="match status" value="1"/>
</dbReference>
<dbReference type="InterPro" id="IPR010987">
    <property type="entry name" value="Glutathione-S-Trfase_C-like"/>
</dbReference>
<dbReference type="GO" id="GO:0016034">
    <property type="term" value="F:maleylacetoacetate isomerase activity"/>
    <property type="evidence" value="ECO:0007669"/>
    <property type="project" value="TreeGrafter"/>
</dbReference>
<dbReference type="SUPFAM" id="SSF52833">
    <property type="entry name" value="Thioredoxin-like"/>
    <property type="match status" value="1"/>
</dbReference>
<dbReference type="AlphaFoldDB" id="A0A5E4RIZ9"/>
<dbReference type="Gene3D" id="1.20.1050.10">
    <property type="match status" value="1"/>
</dbReference>
<dbReference type="InterPro" id="IPR036282">
    <property type="entry name" value="Glutathione-S-Trfase_C_sf"/>
</dbReference>
<dbReference type="InterPro" id="IPR004045">
    <property type="entry name" value="Glutathione_S-Trfase_N"/>
</dbReference>
<organism evidence="4 5">
    <name type="scientific">Pandoraea communis</name>
    <dbReference type="NCBI Taxonomy" id="2508297"/>
    <lineage>
        <taxon>Bacteria</taxon>
        <taxon>Pseudomonadati</taxon>
        <taxon>Pseudomonadota</taxon>
        <taxon>Betaproteobacteria</taxon>
        <taxon>Burkholderiales</taxon>
        <taxon>Burkholderiaceae</taxon>
        <taxon>Pandoraea</taxon>
    </lineage>
</organism>
<feature type="domain" description="GST C-terminal" evidence="3">
    <location>
        <begin position="86"/>
        <end position="213"/>
    </location>
</feature>
<proteinExistence type="inferred from homology"/>
<dbReference type="Pfam" id="PF13410">
    <property type="entry name" value="GST_C_2"/>
    <property type="match status" value="1"/>
</dbReference>
<gene>
    <name evidence="4" type="ORF">PCO31111_00202</name>
</gene>
<dbReference type="SFLD" id="SFLDG00358">
    <property type="entry name" value="Main_(cytGST)"/>
    <property type="match status" value="1"/>
</dbReference>
<dbReference type="InterPro" id="IPR034333">
    <property type="entry name" value="GST_Zeta_N"/>
</dbReference>
<dbReference type="Gene3D" id="3.40.30.10">
    <property type="entry name" value="Glutaredoxin"/>
    <property type="match status" value="1"/>
</dbReference>
<dbReference type="GO" id="GO:0006559">
    <property type="term" value="P:L-phenylalanine catabolic process"/>
    <property type="evidence" value="ECO:0007669"/>
    <property type="project" value="TreeGrafter"/>
</dbReference>
<evidence type="ECO:0000259" key="3">
    <source>
        <dbReference type="PROSITE" id="PS50405"/>
    </source>
</evidence>
<dbReference type="PROSITE" id="PS50404">
    <property type="entry name" value="GST_NTER"/>
    <property type="match status" value="1"/>
</dbReference>
<keyword evidence="4" id="KW-0413">Isomerase</keyword>